<dbReference type="Proteomes" id="UP000002279">
    <property type="component" value="Chromosome 1"/>
</dbReference>
<reference evidence="2" key="3">
    <citation type="submission" date="2025-09" db="UniProtKB">
        <authorList>
            <consortium name="Ensembl"/>
        </authorList>
    </citation>
    <scope>IDENTIFICATION</scope>
    <source>
        <strain evidence="2">Glennie</strain>
    </source>
</reference>
<dbReference type="Ensembl" id="ENSOANT00000015157.3">
    <property type="protein sequence ID" value="ENSOANP00000015154.2"/>
    <property type="gene ID" value="ENSOANG00000009546.4"/>
</dbReference>
<reference evidence="2 3" key="1">
    <citation type="journal article" date="2008" name="Nature">
        <title>Genome analysis of the platypus reveals unique signatures of evolution.</title>
        <authorList>
            <person name="Warren W.C."/>
            <person name="Hillier L.W."/>
            <person name="Marshall Graves J.A."/>
            <person name="Birney E."/>
            <person name="Ponting C.P."/>
            <person name="Grutzner F."/>
            <person name="Belov K."/>
            <person name="Miller W."/>
            <person name="Clarke L."/>
            <person name="Chinwalla A.T."/>
            <person name="Yang S.P."/>
            <person name="Heger A."/>
            <person name="Locke D.P."/>
            <person name="Miethke P."/>
            <person name="Waters P.D."/>
            <person name="Veyrunes F."/>
            <person name="Fulton L."/>
            <person name="Fulton B."/>
            <person name="Graves T."/>
            <person name="Wallis J."/>
            <person name="Puente X.S."/>
            <person name="Lopez-Otin C."/>
            <person name="Ordonez G.R."/>
            <person name="Eichler E.E."/>
            <person name="Chen L."/>
            <person name="Cheng Z."/>
            <person name="Deakin J.E."/>
            <person name="Alsop A."/>
            <person name="Thompson K."/>
            <person name="Kirby P."/>
            <person name="Papenfuss A.T."/>
            <person name="Wakefield M.J."/>
            <person name="Olender T."/>
            <person name="Lancet D."/>
            <person name="Huttley G.A."/>
            <person name="Smit A.F."/>
            <person name="Pask A."/>
            <person name="Temple-Smith P."/>
            <person name="Batzer M.A."/>
            <person name="Walker J.A."/>
            <person name="Konkel M.K."/>
            <person name="Harris R.S."/>
            <person name="Whittington C.M."/>
            <person name="Wong E.S."/>
            <person name="Gemmell N.J."/>
            <person name="Buschiazzo E."/>
            <person name="Vargas Jentzsch I.M."/>
            <person name="Merkel A."/>
            <person name="Schmitz J."/>
            <person name="Zemann A."/>
            <person name="Churakov G."/>
            <person name="Kriegs J.O."/>
            <person name="Brosius J."/>
            <person name="Murchison E.P."/>
            <person name="Sachidanandam R."/>
            <person name="Smith C."/>
            <person name="Hannon G.J."/>
            <person name="Tsend-Ayush E."/>
            <person name="McMillan D."/>
            <person name="Attenborough R."/>
            <person name="Rens W."/>
            <person name="Ferguson-Smith M."/>
            <person name="Lefevre C.M."/>
            <person name="Sharp J.A."/>
            <person name="Nicholas K.R."/>
            <person name="Ray D.A."/>
            <person name="Kube M."/>
            <person name="Reinhardt R."/>
            <person name="Pringle T.H."/>
            <person name="Taylor J."/>
            <person name="Jones R.C."/>
            <person name="Nixon B."/>
            <person name="Dacheux J.L."/>
            <person name="Niwa H."/>
            <person name="Sekita Y."/>
            <person name="Huang X."/>
            <person name="Stark A."/>
            <person name="Kheradpour P."/>
            <person name="Kellis M."/>
            <person name="Flicek P."/>
            <person name="Chen Y."/>
            <person name="Webber C."/>
            <person name="Hardison R."/>
            <person name="Nelson J."/>
            <person name="Hallsworth-Pepin K."/>
            <person name="Delehaunty K."/>
            <person name="Markovic C."/>
            <person name="Minx P."/>
            <person name="Feng Y."/>
            <person name="Kremitzki C."/>
            <person name="Mitreva M."/>
            <person name="Glasscock J."/>
            <person name="Wylie T."/>
            <person name="Wohldmann P."/>
            <person name="Thiru P."/>
            <person name="Nhan M.N."/>
            <person name="Pohl C.S."/>
            <person name="Smith S.M."/>
            <person name="Hou S."/>
            <person name="Nefedov M."/>
            <person name="de Jong P.J."/>
            <person name="Renfree M.B."/>
            <person name="Mardis E.R."/>
            <person name="Wilson R.K."/>
        </authorList>
    </citation>
    <scope>NUCLEOTIDE SEQUENCE [LARGE SCALE GENOMIC DNA]</scope>
    <source>
        <strain evidence="2 3">Glennie</strain>
    </source>
</reference>
<gene>
    <name evidence="2" type="primary">TNFAIP2</name>
</gene>
<dbReference type="Gene3D" id="1.10.357.50">
    <property type="match status" value="1"/>
</dbReference>
<comment type="similarity">
    <text evidence="1">Belongs to the SEC6 family.</text>
</comment>
<dbReference type="InParanoid" id="F6SXA3"/>
<protein>
    <recommendedName>
        <fullName evidence="4">Tumor necrosis factor alpha-induced protein 2</fullName>
    </recommendedName>
</protein>
<keyword evidence="3" id="KW-1185">Reference proteome</keyword>
<dbReference type="Bgee" id="ENSOANG00000009546">
    <property type="expression patterns" value="Expressed in testis and 8 other cell types or tissues"/>
</dbReference>
<reference evidence="2" key="2">
    <citation type="submission" date="2025-08" db="UniProtKB">
        <authorList>
            <consortium name="Ensembl"/>
        </authorList>
    </citation>
    <scope>IDENTIFICATION</scope>
    <source>
        <strain evidence="2">Glennie</strain>
    </source>
</reference>
<evidence type="ECO:0008006" key="4">
    <source>
        <dbReference type="Google" id="ProtNLM"/>
    </source>
</evidence>
<dbReference type="InterPro" id="IPR010326">
    <property type="entry name" value="EXOC3/Sec6"/>
</dbReference>
<dbReference type="FunCoup" id="F6SXA3">
    <property type="interactions" value="40"/>
</dbReference>
<evidence type="ECO:0000313" key="3">
    <source>
        <dbReference type="Proteomes" id="UP000002279"/>
    </source>
</evidence>
<dbReference type="OMA" id="KKHRYYK"/>
<organism evidence="2 3">
    <name type="scientific">Ornithorhynchus anatinus</name>
    <name type="common">Duckbill platypus</name>
    <dbReference type="NCBI Taxonomy" id="9258"/>
    <lineage>
        <taxon>Eukaryota</taxon>
        <taxon>Metazoa</taxon>
        <taxon>Chordata</taxon>
        <taxon>Craniata</taxon>
        <taxon>Vertebrata</taxon>
        <taxon>Euteleostomi</taxon>
        <taxon>Mammalia</taxon>
        <taxon>Monotremata</taxon>
        <taxon>Ornithorhynchidae</taxon>
        <taxon>Ornithorhynchus</taxon>
    </lineage>
</organism>
<sequence length="545" mass="61983">MLALERELNRPVDGRSEEELIRDLSKVEALYELLKGQVLAVVGDALAVAKTDPRRLHQAAEVIAQQEEEDRRYAAEGASSPAGKLVKTRPRGWQQLWREAVRKSVEERMVRPAAAAGREGLSEAAQSFLHMGLTMKDDLLVVAGQVRQHFPEEFDVFHTYAACYHSYFSAQMTLMAQFELGDNDTYLLLSWVQSLYPKEILNHPGLAGELKGAGFDSLLPPRQIRQLEATFLSNEKASVHLLMAKGLEVEVKHWSEDKSPEKLDGHFHSELPIDIIQIMSSRQKKAEDLSAELGKQMKHMLLIELPEFLRSYQTAFEDFREKCKQQKNYKAIVIANINNCLAFRYAGRKTASRVKGKQMTYQWYLWSTYCPLFKRLKQNKWTASEGTLEDILRTAGEHIPEFTTLLIIMERIHLHLVKEYVMRLCKKRFVLKSLDQQQQLAKQITSNSKALQEFCMENGSPGSWLEPVLRSLAEIIRLQDLSAIQMEVATFVQRYPDFSKAHLGAILSIKGNLSSSDVKSIKSILEVSPKPTDSSKALFSFIKVG</sequence>
<dbReference type="PANTHER" id="PTHR21292">
    <property type="entry name" value="EXOCYST COMPLEX COMPONENT SEC6-RELATED"/>
    <property type="match status" value="1"/>
</dbReference>
<dbReference type="GO" id="GO:0051601">
    <property type="term" value="P:exocyst localization"/>
    <property type="evidence" value="ECO:0000318"/>
    <property type="project" value="GO_Central"/>
</dbReference>
<proteinExistence type="inferred from homology"/>
<dbReference type="InterPro" id="IPR042532">
    <property type="entry name" value="EXOC3/Sec6_C"/>
</dbReference>
<dbReference type="HOGENOM" id="CLU_016260_2_0_1"/>
<name>F6SXA3_ORNAN</name>
<evidence type="ECO:0000256" key="1">
    <source>
        <dbReference type="ARBA" id="ARBA00009447"/>
    </source>
</evidence>
<dbReference type="GO" id="GO:0000145">
    <property type="term" value="C:exocyst"/>
    <property type="evidence" value="ECO:0000318"/>
    <property type="project" value="GO_Central"/>
</dbReference>
<dbReference type="PANTHER" id="PTHR21292:SF4">
    <property type="entry name" value="TUMOR NECROSIS FACTOR ALPHA-INDUCED PROTEIN 2"/>
    <property type="match status" value="1"/>
</dbReference>
<evidence type="ECO:0000313" key="2">
    <source>
        <dbReference type="Ensembl" id="ENSOANP00000015154.2"/>
    </source>
</evidence>
<dbReference type="GO" id="GO:0000149">
    <property type="term" value="F:SNARE binding"/>
    <property type="evidence" value="ECO:0000318"/>
    <property type="project" value="GO_Central"/>
</dbReference>
<dbReference type="Gene3D" id="1.10.357.70">
    <property type="entry name" value="Exocyst complex component Sec6, C-terminal domain"/>
    <property type="match status" value="1"/>
</dbReference>
<accession>F6SXA3</accession>
<dbReference type="GO" id="GO:0006887">
    <property type="term" value="P:exocytosis"/>
    <property type="evidence" value="ECO:0000318"/>
    <property type="project" value="GO_Central"/>
</dbReference>
<dbReference type="AlphaFoldDB" id="F6SXA3"/>
<dbReference type="GeneTree" id="ENSGT01030000234613"/>
<dbReference type="Pfam" id="PF06046">
    <property type="entry name" value="Sec6"/>
    <property type="match status" value="2"/>
</dbReference>